<comment type="catalytic activity">
    <reaction evidence="1 7">
        <text>Hydrolyzes single-stranded DNA or mismatched double-stranded DNA and polynucleotides, releasing free uracil.</text>
        <dbReference type="EC" id="3.2.2.27"/>
    </reaction>
</comment>
<organism evidence="9 10">
    <name type="scientific">Ceratopteris richardii</name>
    <name type="common">Triangle waterfern</name>
    <dbReference type="NCBI Taxonomy" id="49495"/>
    <lineage>
        <taxon>Eukaryota</taxon>
        <taxon>Viridiplantae</taxon>
        <taxon>Streptophyta</taxon>
        <taxon>Embryophyta</taxon>
        <taxon>Tracheophyta</taxon>
        <taxon>Polypodiopsida</taxon>
        <taxon>Polypodiidae</taxon>
        <taxon>Polypodiales</taxon>
        <taxon>Pteridineae</taxon>
        <taxon>Pteridaceae</taxon>
        <taxon>Parkerioideae</taxon>
        <taxon>Ceratopteris</taxon>
    </lineage>
</organism>
<dbReference type="InterPro" id="IPR002043">
    <property type="entry name" value="UDG_fam1"/>
</dbReference>
<dbReference type="SMART" id="SM00986">
    <property type="entry name" value="UDG"/>
    <property type="match status" value="1"/>
</dbReference>
<evidence type="ECO:0000256" key="3">
    <source>
        <dbReference type="ARBA" id="ARBA00012030"/>
    </source>
</evidence>
<evidence type="ECO:0000313" key="10">
    <source>
        <dbReference type="Proteomes" id="UP000825935"/>
    </source>
</evidence>
<dbReference type="GO" id="GO:0097510">
    <property type="term" value="P:base-excision repair, AP site formation via deaminated base removal"/>
    <property type="evidence" value="ECO:0007669"/>
    <property type="project" value="TreeGrafter"/>
</dbReference>
<dbReference type="NCBIfam" id="NF003588">
    <property type="entry name" value="PRK05254.1-1"/>
    <property type="match status" value="1"/>
</dbReference>
<evidence type="ECO:0000256" key="4">
    <source>
        <dbReference type="ARBA" id="ARBA00022763"/>
    </source>
</evidence>
<comment type="caution">
    <text evidence="9">The sequence shown here is derived from an EMBL/GenBank/DDBJ whole genome shotgun (WGS) entry which is preliminary data.</text>
</comment>
<comment type="caution">
    <text evidence="7">Lacks conserved residue(s) required for the propagation of feature annotation.</text>
</comment>
<dbReference type="FunFam" id="3.40.470.10:FF:000001">
    <property type="entry name" value="Uracil-DNA glycosylase"/>
    <property type="match status" value="1"/>
</dbReference>
<keyword evidence="10" id="KW-1185">Reference proteome</keyword>
<keyword evidence="5 7" id="KW-0378">Hydrolase</keyword>
<accession>A0A8T2US93</accession>
<dbReference type="AlphaFoldDB" id="A0A8T2US93"/>
<dbReference type="NCBIfam" id="NF003589">
    <property type="entry name" value="PRK05254.1-2"/>
    <property type="match status" value="1"/>
</dbReference>
<keyword evidence="7" id="KW-0496">Mitochondrion</keyword>
<dbReference type="PANTHER" id="PTHR11264">
    <property type="entry name" value="URACIL-DNA GLYCOSYLASE"/>
    <property type="match status" value="1"/>
</dbReference>
<dbReference type="Pfam" id="PF03167">
    <property type="entry name" value="UDG"/>
    <property type="match status" value="1"/>
</dbReference>
<feature type="domain" description="Uracil-DNA glycosylase-like" evidence="8">
    <location>
        <begin position="411"/>
        <end position="571"/>
    </location>
</feature>
<dbReference type="GO" id="GO:0005634">
    <property type="term" value="C:nucleus"/>
    <property type="evidence" value="ECO:0007669"/>
    <property type="project" value="UniProtKB-SubCell"/>
</dbReference>
<reference evidence="9" key="1">
    <citation type="submission" date="2021-08" db="EMBL/GenBank/DDBJ databases">
        <title>WGS assembly of Ceratopteris richardii.</title>
        <authorList>
            <person name="Marchant D.B."/>
            <person name="Chen G."/>
            <person name="Jenkins J."/>
            <person name="Shu S."/>
            <person name="Leebens-Mack J."/>
            <person name="Grimwood J."/>
            <person name="Schmutz J."/>
            <person name="Soltis P."/>
            <person name="Soltis D."/>
            <person name="Chen Z.-H."/>
        </authorList>
    </citation>
    <scope>NUCLEOTIDE SEQUENCE</scope>
    <source>
        <strain evidence="9">Whitten #5841</strain>
        <tissue evidence="9">Leaf</tissue>
    </source>
</reference>
<evidence type="ECO:0000256" key="2">
    <source>
        <dbReference type="ARBA" id="ARBA00008184"/>
    </source>
</evidence>
<name>A0A8T2US93_CERRI</name>
<comment type="function">
    <text evidence="7">Excises uracil residues from the DNA which can arise as a result of misincorporation of dUMP residues by DNA polymerase or due to deamination of cytosine.</text>
</comment>
<dbReference type="SMART" id="SM00987">
    <property type="entry name" value="UreE_C"/>
    <property type="match status" value="1"/>
</dbReference>
<keyword evidence="7" id="KW-0539">Nucleus</keyword>
<dbReference type="GO" id="GO:0004844">
    <property type="term" value="F:uracil DNA N-glycosylase activity"/>
    <property type="evidence" value="ECO:0007669"/>
    <property type="project" value="UniProtKB-UniRule"/>
</dbReference>
<dbReference type="EMBL" id="CM035410">
    <property type="protein sequence ID" value="KAH7436252.1"/>
    <property type="molecule type" value="Genomic_DNA"/>
</dbReference>
<sequence length="583" mass="65634">MAPSAECSIHVLRSSKRVCRSLKHSDSRNRTIISDCTAIYNSGHSKVDGKSDVLLQLSDGFQLKIKQKSDGKMANVEDLHFEEVKEYPFRHENDCDCESGKHGETNNGEIHSAVFKFPHSPVNVYRSTSNLDGLHTPMNENKYVDNSVASPEDRFSSRLHLSVSNAKDNSPKCSPLKIMKIKDPDGVPQTFSKCDRIGASELQLSHGLGKDGQIEEPQSQNSSSRFEVENTAIVGNGNFSQKPSQKDMKKTLSMGRCKPLDRHSASGVGSLVSDNVLDLNGNEKLSREESVLQTKWLNPNNRFINPDVDGLNFPGSLNLSQEQIMRMELNKAAAIARRNMRLCEEAVADTQEKRLPFPKFESLLVEKSWIEALQAEFQKTYMERIYQFVSQEAAARIPIYPPPAKLFNAFNSCPFDKVKVVVIGQSPYHGPGQAMGLCFSVEKGIKFPDSLTNIFLEIERDLGYDFPTHGNLEKWAYQGVLLMNSVLTVRDQHKNSHAKKGWELFTDAVIRALVQHRSGIIFLLWGNHAHEKLRLINKTCHHVLKAARPSDVSTNNHFFNCKHFSKTNKILVDQGLFPIDWKL</sequence>
<dbReference type="EC" id="3.2.2.27" evidence="3 7"/>
<gene>
    <name evidence="9" type="ORF">KP509_05G010500</name>
</gene>
<dbReference type="NCBIfam" id="TIGR00628">
    <property type="entry name" value="ung"/>
    <property type="match status" value="1"/>
</dbReference>
<dbReference type="PANTHER" id="PTHR11264:SF0">
    <property type="entry name" value="URACIL-DNA GLYCOSYLASE"/>
    <property type="match status" value="1"/>
</dbReference>
<keyword evidence="4 7" id="KW-0227">DNA damage</keyword>
<dbReference type="Gene3D" id="3.40.470.10">
    <property type="entry name" value="Uracil-DNA glycosylase-like domain"/>
    <property type="match status" value="1"/>
</dbReference>
<comment type="subcellular location">
    <subcellularLocation>
        <location evidence="7">Mitochondrion</location>
    </subcellularLocation>
    <subcellularLocation>
        <location evidence="7">Nucleus</location>
    </subcellularLocation>
</comment>
<dbReference type="OrthoDB" id="10031947at2759"/>
<protein>
    <recommendedName>
        <fullName evidence="3 7">Uracil-DNA glycosylase</fullName>
        <shortName evidence="7">UDG</shortName>
        <ecNumber evidence="3 7">3.2.2.27</ecNumber>
    </recommendedName>
</protein>
<evidence type="ECO:0000256" key="6">
    <source>
        <dbReference type="ARBA" id="ARBA00023204"/>
    </source>
</evidence>
<keyword evidence="6 7" id="KW-0234">DNA repair</keyword>
<dbReference type="NCBIfam" id="NF003592">
    <property type="entry name" value="PRK05254.1-5"/>
    <property type="match status" value="1"/>
</dbReference>
<comment type="similarity">
    <text evidence="2 7">Belongs to the uracil-DNA glycosylase (UDG) superfamily. UNG family.</text>
</comment>
<evidence type="ECO:0000313" key="9">
    <source>
        <dbReference type="EMBL" id="KAH7436254.1"/>
    </source>
</evidence>
<dbReference type="Proteomes" id="UP000825935">
    <property type="component" value="Chromosome 5"/>
</dbReference>
<evidence type="ECO:0000259" key="8">
    <source>
        <dbReference type="SMART" id="SM00986"/>
    </source>
</evidence>
<evidence type="ECO:0000256" key="7">
    <source>
        <dbReference type="HAMAP-Rule" id="MF_03166"/>
    </source>
</evidence>
<evidence type="ECO:0000256" key="1">
    <source>
        <dbReference type="ARBA" id="ARBA00001400"/>
    </source>
</evidence>
<evidence type="ECO:0000256" key="5">
    <source>
        <dbReference type="ARBA" id="ARBA00022801"/>
    </source>
</evidence>
<dbReference type="GO" id="GO:0005739">
    <property type="term" value="C:mitochondrion"/>
    <property type="evidence" value="ECO:0007669"/>
    <property type="project" value="UniProtKB-SubCell"/>
</dbReference>
<proteinExistence type="inferred from homology"/>
<dbReference type="SUPFAM" id="SSF52141">
    <property type="entry name" value="Uracil-DNA glycosylase-like"/>
    <property type="match status" value="1"/>
</dbReference>
<dbReference type="HAMAP" id="MF_00148">
    <property type="entry name" value="UDG"/>
    <property type="match status" value="1"/>
</dbReference>
<dbReference type="InterPro" id="IPR005122">
    <property type="entry name" value="Uracil-DNA_glycosylase-like"/>
</dbReference>
<dbReference type="CDD" id="cd10027">
    <property type="entry name" value="UDG-F1-like"/>
    <property type="match status" value="1"/>
</dbReference>
<dbReference type="InterPro" id="IPR036895">
    <property type="entry name" value="Uracil-DNA_glycosylase-like_sf"/>
</dbReference>
<dbReference type="EMBL" id="CM035410">
    <property type="protein sequence ID" value="KAH7436254.1"/>
    <property type="molecule type" value="Genomic_DNA"/>
</dbReference>